<dbReference type="PANTHER" id="PTHR11474:SF126">
    <property type="entry name" value="TYROSINASE-LIKE PROTEIN TYR-1-RELATED"/>
    <property type="match status" value="1"/>
</dbReference>
<dbReference type="AlphaFoldDB" id="A0AAV0BTF9"/>
<protein>
    <submittedName>
        <fullName evidence="4">Expressed protein</fullName>
    </submittedName>
</protein>
<evidence type="ECO:0000256" key="1">
    <source>
        <dbReference type="ARBA" id="ARBA00022723"/>
    </source>
</evidence>
<evidence type="ECO:0000313" key="5">
    <source>
        <dbReference type="Proteomes" id="UP001153365"/>
    </source>
</evidence>
<keyword evidence="2" id="KW-0186">Copper</keyword>
<keyword evidence="5" id="KW-1185">Reference proteome</keyword>
<dbReference type="Pfam" id="PF00264">
    <property type="entry name" value="Tyrosinase"/>
    <property type="match status" value="1"/>
</dbReference>
<evidence type="ECO:0000259" key="3">
    <source>
        <dbReference type="Pfam" id="PF00264"/>
    </source>
</evidence>
<sequence length="310" mass="35519">MRKFLLLCYFLGTIIAELYFLGLFVLGYPSTSRSKRSHIHSRSSFELEAKDISGSKCDSIKVRKEWRTLSYSEKASYIKSVKCLTQKPAKILGKSYRRWDDFQFVHCEKINEIHSTSIFLPCKSTLSTAVLWHRYFLYLYEKALREECELSGPIPYWDWTLDAKNFTRSPIWSPDPIIGFGSNGSLFGKDSHNFLDAGVVDDGAFARFPIYHPAHLKLQRNFKLPSYLQIPGYYMGSQWYNAEYVQLILAENNYTGFQMKLEGNHLLTNGVRLPGPHSIVHSIIGGDMNVLTYAANDVSFLTESLPGFTI</sequence>
<evidence type="ECO:0000313" key="4">
    <source>
        <dbReference type="EMBL" id="CAH7690791.1"/>
    </source>
</evidence>
<dbReference type="PANTHER" id="PTHR11474">
    <property type="entry name" value="TYROSINASE FAMILY MEMBER"/>
    <property type="match status" value="1"/>
</dbReference>
<proteinExistence type="predicted"/>
<dbReference type="GO" id="GO:0046872">
    <property type="term" value="F:metal ion binding"/>
    <property type="evidence" value="ECO:0007669"/>
    <property type="project" value="UniProtKB-KW"/>
</dbReference>
<dbReference type="InterPro" id="IPR008922">
    <property type="entry name" value="Di-copper_centre_dom_sf"/>
</dbReference>
<dbReference type="InterPro" id="IPR050316">
    <property type="entry name" value="Tyrosinase/Hemocyanin"/>
</dbReference>
<dbReference type="EMBL" id="CALTRL010006395">
    <property type="protein sequence ID" value="CAH7690791.1"/>
    <property type="molecule type" value="Genomic_DNA"/>
</dbReference>
<reference evidence="4" key="1">
    <citation type="submission" date="2022-06" db="EMBL/GenBank/DDBJ databases">
        <authorList>
            <consortium name="SYNGENTA / RWTH Aachen University"/>
        </authorList>
    </citation>
    <scope>NUCLEOTIDE SEQUENCE</scope>
</reference>
<feature type="domain" description="Tyrosinase copper-binding" evidence="3">
    <location>
        <begin position="97"/>
        <end position="300"/>
    </location>
</feature>
<dbReference type="GO" id="GO:0016491">
    <property type="term" value="F:oxidoreductase activity"/>
    <property type="evidence" value="ECO:0007669"/>
    <property type="project" value="InterPro"/>
</dbReference>
<name>A0AAV0BTF9_PHAPC</name>
<evidence type="ECO:0000256" key="2">
    <source>
        <dbReference type="ARBA" id="ARBA00023008"/>
    </source>
</evidence>
<dbReference type="Proteomes" id="UP001153365">
    <property type="component" value="Unassembled WGS sequence"/>
</dbReference>
<dbReference type="Gene3D" id="1.10.1280.10">
    <property type="entry name" value="Di-copper center containing domain from catechol oxidase"/>
    <property type="match status" value="1"/>
</dbReference>
<accession>A0AAV0BTF9</accession>
<dbReference type="SUPFAM" id="SSF48056">
    <property type="entry name" value="Di-copper centre-containing domain"/>
    <property type="match status" value="1"/>
</dbReference>
<dbReference type="InterPro" id="IPR002227">
    <property type="entry name" value="Tyrosinase_Cu-bd"/>
</dbReference>
<comment type="caution">
    <text evidence="4">The sequence shown here is derived from an EMBL/GenBank/DDBJ whole genome shotgun (WGS) entry which is preliminary data.</text>
</comment>
<gene>
    <name evidence="4" type="ORF">PPACK8108_LOCUS26237</name>
</gene>
<keyword evidence="1" id="KW-0479">Metal-binding</keyword>
<organism evidence="4 5">
    <name type="scientific">Phakopsora pachyrhizi</name>
    <name type="common">Asian soybean rust disease fungus</name>
    <dbReference type="NCBI Taxonomy" id="170000"/>
    <lineage>
        <taxon>Eukaryota</taxon>
        <taxon>Fungi</taxon>
        <taxon>Dikarya</taxon>
        <taxon>Basidiomycota</taxon>
        <taxon>Pucciniomycotina</taxon>
        <taxon>Pucciniomycetes</taxon>
        <taxon>Pucciniales</taxon>
        <taxon>Phakopsoraceae</taxon>
        <taxon>Phakopsora</taxon>
    </lineage>
</organism>